<dbReference type="OrthoDB" id="6357128at2759"/>
<accession>A0A6A4X413</accession>
<dbReference type="AlphaFoldDB" id="A0A6A4X413"/>
<keyword evidence="1 2" id="KW-0193">Cuticle</keyword>
<evidence type="ECO:0000313" key="4">
    <source>
        <dbReference type="Proteomes" id="UP000440578"/>
    </source>
</evidence>
<dbReference type="GO" id="GO:0042302">
    <property type="term" value="F:structural constituent of cuticle"/>
    <property type="evidence" value="ECO:0007669"/>
    <property type="project" value="UniProtKB-UniRule"/>
</dbReference>
<sequence>MENEYDGNAHLSVDTSNEITIEDTGVFTAGSEPETGTLTRLGGYEFAHPDGRYTFITYVADEKGFRAEGEAIPVFSGRVHIRAE</sequence>
<gene>
    <name evidence="3" type="primary">CUD1_7</name>
    <name evidence="3" type="ORF">FJT64_015046</name>
</gene>
<name>A0A6A4X413_AMPAM</name>
<evidence type="ECO:0000313" key="3">
    <source>
        <dbReference type="EMBL" id="KAF0314466.1"/>
    </source>
</evidence>
<dbReference type="Pfam" id="PF00379">
    <property type="entry name" value="Chitin_bind_4"/>
    <property type="match status" value="1"/>
</dbReference>
<dbReference type="EMBL" id="VIIS01000017">
    <property type="protein sequence ID" value="KAF0314466.1"/>
    <property type="molecule type" value="Genomic_DNA"/>
</dbReference>
<keyword evidence="4" id="KW-1185">Reference proteome</keyword>
<evidence type="ECO:0000256" key="2">
    <source>
        <dbReference type="PROSITE-ProRule" id="PRU00497"/>
    </source>
</evidence>
<reference evidence="3 4" key="1">
    <citation type="submission" date="2019-07" db="EMBL/GenBank/DDBJ databases">
        <title>Draft genome assembly of a fouling barnacle, Amphibalanus amphitrite (Darwin, 1854): The first reference genome for Thecostraca.</title>
        <authorList>
            <person name="Kim W."/>
        </authorList>
    </citation>
    <scope>NUCLEOTIDE SEQUENCE [LARGE SCALE GENOMIC DNA]</scope>
    <source>
        <strain evidence="3">SNU_AA5</strain>
        <tissue evidence="3">Soma without cirri and trophi</tissue>
    </source>
</reference>
<dbReference type="InterPro" id="IPR031311">
    <property type="entry name" value="CHIT_BIND_RR_consensus"/>
</dbReference>
<dbReference type="PROSITE" id="PS51155">
    <property type="entry name" value="CHIT_BIND_RR_2"/>
    <property type="match status" value="1"/>
</dbReference>
<protein>
    <submittedName>
        <fullName evidence="3">Endocuticle structural glycoprotein SgAbd-1</fullName>
    </submittedName>
</protein>
<proteinExistence type="predicted"/>
<evidence type="ECO:0000256" key="1">
    <source>
        <dbReference type="ARBA" id="ARBA00022460"/>
    </source>
</evidence>
<dbReference type="InterPro" id="IPR000618">
    <property type="entry name" value="Insect_cuticle"/>
</dbReference>
<dbReference type="Proteomes" id="UP000440578">
    <property type="component" value="Unassembled WGS sequence"/>
</dbReference>
<organism evidence="3 4">
    <name type="scientific">Amphibalanus amphitrite</name>
    <name type="common">Striped barnacle</name>
    <name type="synonym">Balanus amphitrite</name>
    <dbReference type="NCBI Taxonomy" id="1232801"/>
    <lineage>
        <taxon>Eukaryota</taxon>
        <taxon>Metazoa</taxon>
        <taxon>Ecdysozoa</taxon>
        <taxon>Arthropoda</taxon>
        <taxon>Crustacea</taxon>
        <taxon>Multicrustacea</taxon>
        <taxon>Cirripedia</taxon>
        <taxon>Thoracica</taxon>
        <taxon>Thoracicalcarea</taxon>
        <taxon>Balanomorpha</taxon>
        <taxon>Balanoidea</taxon>
        <taxon>Balanidae</taxon>
        <taxon>Amphibalaninae</taxon>
        <taxon>Amphibalanus</taxon>
    </lineage>
</organism>
<comment type="caution">
    <text evidence="3">The sequence shown here is derived from an EMBL/GenBank/DDBJ whole genome shotgun (WGS) entry which is preliminary data.</text>
</comment>
<dbReference type="PROSITE" id="PS00233">
    <property type="entry name" value="CHIT_BIND_RR_1"/>
    <property type="match status" value="1"/>
</dbReference>